<organism evidence="1 2">
    <name type="scientific">Aquarana catesbeiana</name>
    <name type="common">American bullfrog</name>
    <name type="synonym">Rana catesbeiana</name>
    <dbReference type="NCBI Taxonomy" id="8400"/>
    <lineage>
        <taxon>Eukaryota</taxon>
        <taxon>Metazoa</taxon>
        <taxon>Chordata</taxon>
        <taxon>Craniata</taxon>
        <taxon>Vertebrata</taxon>
        <taxon>Euteleostomi</taxon>
        <taxon>Amphibia</taxon>
        <taxon>Batrachia</taxon>
        <taxon>Anura</taxon>
        <taxon>Neobatrachia</taxon>
        <taxon>Ranoidea</taxon>
        <taxon>Ranidae</taxon>
        <taxon>Aquarana</taxon>
    </lineage>
</organism>
<name>A0A2G9RRT8_AQUCT</name>
<keyword evidence="2" id="KW-1185">Reference proteome</keyword>
<dbReference type="EMBL" id="KV934515">
    <property type="protein sequence ID" value="PIO29921.1"/>
    <property type="molecule type" value="Genomic_DNA"/>
</dbReference>
<reference evidence="2" key="1">
    <citation type="journal article" date="2017" name="Nat. Commun.">
        <title>The North American bullfrog draft genome provides insight into hormonal regulation of long noncoding RNA.</title>
        <authorList>
            <person name="Hammond S.A."/>
            <person name="Warren R.L."/>
            <person name="Vandervalk B.P."/>
            <person name="Kucuk E."/>
            <person name="Khan H."/>
            <person name="Gibb E.A."/>
            <person name="Pandoh P."/>
            <person name="Kirk H."/>
            <person name="Zhao Y."/>
            <person name="Jones M."/>
            <person name="Mungall A.J."/>
            <person name="Coope R."/>
            <person name="Pleasance S."/>
            <person name="Moore R.A."/>
            <person name="Holt R.A."/>
            <person name="Round J.M."/>
            <person name="Ohora S."/>
            <person name="Walle B.V."/>
            <person name="Veldhoen N."/>
            <person name="Helbing C.C."/>
            <person name="Birol I."/>
        </authorList>
    </citation>
    <scope>NUCLEOTIDE SEQUENCE [LARGE SCALE GENOMIC DNA]</scope>
</reference>
<gene>
    <name evidence="1" type="ORF">AB205_0209090</name>
</gene>
<proteinExistence type="predicted"/>
<dbReference type="Proteomes" id="UP000228934">
    <property type="component" value="Unassembled WGS sequence"/>
</dbReference>
<accession>A0A2G9RRT8</accession>
<sequence length="48" mass="5676">MNNIPCDSMGRDRLSLWRHLEPMRPHLSQAFKSSRLNCLLYKPVTAYK</sequence>
<protein>
    <submittedName>
        <fullName evidence="1">Uncharacterized protein</fullName>
    </submittedName>
</protein>
<dbReference type="AlphaFoldDB" id="A0A2G9RRT8"/>
<evidence type="ECO:0000313" key="2">
    <source>
        <dbReference type="Proteomes" id="UP000228934"/>
    </source>
</evidence>
<evidence type="ECO:0000313" key="1">
    <source>
        <dbReference type="EMBL" id="PIO29921.1"/>
    </source>
</evidence>